<dbReference type="Proteomes" id="UP000034087">
    <property type="component" value="Unassembled WGS sequence"/>
</dbReference>
<comment type="caution">
    <text evidence="1">The sequence shown here is derived from an EMBL/GenBank/DDBJ whole genome shotgun (WGS) entry which is preliminary data.</text>
</comment>
<accession>A0A0G1IGX1</accession>
<organism evidence="1 2">
    <name type="scientific">Candidatus Giovannonibacteria bacterium GW2011_GWA1_44_25</name>
    <dbReference type="NCBI Taxonomy" id="1618645"/>
    <lineage>
        <taxon>Bacteria</taxon>
        <taxon>Candidatus Giovannoniibacteriota</taxon>
    </lineage>
</organism>
<evidence type="ECO:0000313" key="2">
    <source>
        <dbReference type="Proteomes" id="UP000034087"/>
    </source>
</evidence>
<evidence type="ECO:0008006" key="3">
    <source>
        <dbReference type="Google" id="ProtNLM"/>
    </source>
</evidence>
<dbReference type="EMBL" id="LCIR01000034">
    <property type="protein sequence ID" value="KKT58435.1"/>
    <property type="molecule type" value="Genomic_DNA"/>
</dbReference>
<proteinExistence type="predicted"/>
<name>A0A0G1IGX1_9BACT</name>
<protein>
    <recommendedName>
        <fullName evidence="3">Cell division protein FtsA</fullName>
    </recommendedName>
</protein>
<reference evidence="1 2" key="1">
    <citation type="journal article" date="2015" name="Nature">
        <title>rRNA introns, odd ribosomes, and small enigmatic genomes across a large radiation of phyla.</title>
        <authorList>
            <person name="Brown C.T."/>
            <person name="Hug L.A."/>
            <person name="Thomas B.C."/>
            <person name="Sharon I."/>
            <person name="Castelle C.J."/>
            <person name="Singh A."/>
            <person name="Wilkins M.J."/>
            <person name="Williams K.H."/>
            <person name="Banfield J.F."/>
        </authorList>
    </citation>
    <scope>NUCLEOTIDE SEQUENCE [LARGE SCALE GENOMIC DNA]</scope>
</reference>
<gene>
    <name evidence="1" type="ORF">UW53_C0034G0002</name>
</gene>
<dbReference type="AlphaFoldDB" id="A0A0G1IGX1"/>
<evidence type="ECO:0000313" key="1">
    <source>
        <dbReference type="EMBL" id="KKT58435.1"/>
    </source>
</evidence>
<sequence>MDMFSFLKNSRESTVIAVFDIGSASVGGALISFHAGEKPKIIWSARESMVFQNDLNFGRFLSSMLETLEKVLIKMQQSEMPHPRSFLCVFSSPWYASQTRVIKMKQDKEFAVSKRVVEDLVAREIESFKVLNIGKYKRMGEEDVEIMETHTVQVKLNGYITDNPYGMRAKNLEMSLYISMAPKRVLSSVKSRITKTFGSRNIKFCSFSLTAFSTIRDIFSHKNDFLFMDISGEVADISLVKGNVLLETASFPLGKNFLLRRLSSGLNTVPEEVASLFTMYREEKTNDATKEKIQKILEGSRDEWLKSLQQGLRSLSDDLTLPSAVFFTSDADVAPWFLDCLTSSELGEFTGTGAPFDVTLLDTATMEKFSTFSPQVEKDPFIVVEALFADRIVELGHV</sequence>